<feature type="region of interest" description="Disordered" evidence="6">
    <location>
        <begin position="1171"/>
        <end position="1203"/>
    </location>
</feature>
<dbReference type="PANTHER" id="PTHR31069">
    <property type="entry name" value="OLEATE-ACTIVATED TRANSCRIPTION FACTOR 1-RELATED"/>
    <property type="match status" value="1"/>
</dbReference>
<dbReference type="InterPro" id="IPR001138">
    <property type="entry name" value="Zn2Cys6_DnaBD"/>
</dbReference>
<dbReference type="CDD" id="cd12148">
    <property type="entry name" value="fungal_TF_MHR"/>
    <property type="match status" value="1"/>
</dbReference>
<dbReference type="Pfam" id="PF04082">
    <property type="entry name" value="Fungal_trans"/>
    <property type="match status" value="1"/>
</dbReference>
<keyword evidence="3" id="KW-0238">DNA-binding</keyword>
<keyword evidence="2" id="KW-0805">Transcription regulation</keyword>
<keyword evidence="5" id="KW-0539">Nucleus</keyword>
<dbReference type="CDD" id="cd00067">
    <property type="entry name" value="GAL4"/>
    <property type="match status" value="1"/>
</dbReference>
<dbReference type="SUPFAM" id="SSF57701">
    <property type="entry name" value="Zn2/Cys6 DNA-binding domain"/>
    <property type="match status" value="1"/>
</dbReference>
<dbReference type="InterPro" id="IPR050675">
    <property type="entry name" value="OAF3"/>
</dbReference>
<feature type="domain" description="Zn(2)-C6 fungal-type" evidence="7">
    <location>
        <begin position="43"/>
        <end position="74"/>
    </location>
</feature>
<dbReference type="Proteomes" id="UP000790833">
    <property type="component" value="Unassembled WGS sequence"/>
</dbReference>
<feature type="compositionally biased region" description="Low complexity" evidence="6">
    <location>
        <begin position="1103"/>
        <end position="1117"/>
    </location>
</feature>
<organism evidence="8 9">
    <name type="scientific">Scheffersomyces spartinae</name>
    <dbReference type="NCBI Taxonomy" id="45513"/>
    <lineage>
        <taxon>Eukaryota</taxon>
        <taxon>Fungi</taxon>
        <taxon>Dikarya</taxon>
        <taxon>Ascomycota</taxon>
        <taxon>Saccharomycotina</taxon>
        <taxon>Pichiomycetes</taxon>
        <taxon>Debaryomycetaceae</taxon>
        <taxon>Scheffersomyces</taxon>
    </lineage>
</organism>
<evidence type="ECO:0000256" key="3">
    <source>
        <dbReference type="ARBA" id="ARBA00023125"/>
    </source>
</evidence>
<feature type="compositionally biased region" description="Low complexity" evidence="6">
    <location>
        <begin position="445"/>
        <end position="466"/>
    </location>
</feature>
<keyword evidence="4" id="KW-0804">Transcription</keyword>
<protein>
    <submittedName>
        <fullName evidence="8">Hap1 transcriptional regulatory prottein</fullName>
    </submittedName>
</protein>
<feature type="region of interest" description="Disordered" evidence="6">
    <location>
        <begin position="201"/>
        <end position="238"/>
    </location>
</feature>
<dbReference type="RefSeq" id="XP_043049611.1">
    <property type="nucleotide sequence ID" value="XM_043195906.1"/>
</dbReference>
<evidence type="ECO:0000256" key="2">
    <source>
        <dbReference type="ARBA" id="ARBA00023015"/>
    </source>
</evidence>
<evidence type="ECO:0000259" key="7">
    <source>
        <dbReference type="PROSITE" id="PS50048"/>
    </source>
</evidence>
<dbReference type="Pfam" id="PF00172">
    <property type="entry name" value="Zn_clus"/>
    <property type="match status" value="1"/>
</dbReference>
<dbReference type="EMBL" id="JAHMUF010000009">
    <property type="protein sequence ID" value="KAG7194064.1"/>
    <property type="molecule type" value="Genomic_DNA"/>
</dbReference>
<dbReference type="SMART" id="SM00066">
    <property type="entry name" value="GAL4"/>
    <property type="match status" value="1"/>
</dbReference>
<feature type="region of interest" description="Disordered" evidence="6">
    <location>
        <begin position="437"/>
        <end position="472"/>
    </location>
</feature>
<feature type="region of interest" description="Disordered" evidence="6">
    <location>
        <begin position="1101"/>
        <end position="1133"/>
    </location>
</feature>
<dbReference type="PROSITE" id="PS00463">
    <property type="entry name" value="ZN2_CY6_FUNGAL_1"/>
    <property type="match status" value="1"/>
</dbReference>
<dbReference type="AlphaFoldDB" id="A0A9P7VAZ4"/>
<dbReference type="PANTHER" id="PTHR31069:SF12">
    <property type="entry name" value="TRANSCRIPTION FACTOR DOMAIN-CONTAINING PROTEIN"/>
    <property type="match status" value="1"/>
</dbReference>
<keyword evidence="1" id="KW-0479">Metal-binding</keyword>
<gene>
    <name evidence="8" type="primary">HAP1_3</name>
    <name evidence="8" type="ORF">KQ657_005267</name>
</gene>
<comment type="caution">
    <text evidence="8">The sequence shown here is derived from an EMBL/GenBank/DDBJ whole genome shotgun (WGS) entry which is preliminary data.</text>
</comment>
<feature type="compositionally biased region" description="Polar residues" evidence="6">
    <location>
        <begin position="1118"/>
        <end position="1129"/>
    </location>
</feature>
<feature type="compositionally biased region" description="Low complexity" evidence="6">
    <location>
        <begin position="1"/>
        <end position="25"/>
    </location>
</feature>
<dbReference type="GO" id="GO:0000978">
    <property type="term" value="F:RNA polymerase II cis-regulatory region sequence-specific DNA binding"/>
    <property type="evidence" value="ECO:0007669"/>
    <property type="project" value="TreeGrafter"/>
</dbReference>
<dbReference type="Gene3D" id="4.10.240.10">
    <property type="entry name" value="Zn(2)-C6 fungal-type DNA-binding domain"/>
    <property type="match status" value="1"/>
</dbReference>
<accession>A0A9P7VAZ4</accession>
<feature type="compositionally biased region" description="Gly residues" evidence="6">
    <location>
        <begin position="1171"/>
        <end position="1183"/>
    </location>
</feature>
<evidence type="ECO:0000256" key="6">
    <source>
        <dbReference type="SAM" id="MobiDB-lite"/>
    </source>
</evidence>
<feature type="compositionally biased region" description="Low complexity" evidence="6">
    <location>
        <begin position="118"/>
        <end position="135"/>
    </location>
</feature>
<dbReference type="SMART" id="SM00906">
    <property type="entry name" value="Fungal_trans"/>
    <property type="match status" value="1"/>
</dbReference>
<evidence type="ECO:0000256" key="4">
    <source>
        <dbReference type="ARBA" id="ARBA00023163"/>
    </source>
</evidence>
<feature type="compositionally biased region" description="Gly residues" evidence="6">
    <location>
        <begin position="136"/>
        <end position="146"/>
    </location>
</feature>
<evidence type="ECO:0000256" key="5">
    <source>
        <dbReference type="ARBA" id="ARBA00023242"/>
    </source>
</evidence>
<dbReference type="GO" id="GO:0006351">
    <property type="term" value="P:DNA-templated transcription"/>
    <property type="evidence" value="ECO:0007669"/>
    <property type="project" value="InterPro"/>
</dbReference>
<feature type="compositionally biased region" description="Polar residues" evidence="6">
    <location>
        <begin position="203"/>
        <end position="212"/>
    </location>
</feature>
<evidence type="ECO:0000256" key="1">
    <source>
        <dbReference type="ARBA" id="ARBA00022723"/>
    </source>
</evidence>
<name>A0A9P7VAZ4_9ASCO</name>
<dbReference type="GO" id="GO:0005634">
    <property type="term" value="C:nucleus"/>
    <property type="evidence" value="ECO:0007669"/>
    <property type="project" value="TreeGrafter"/>
</dbReference>
<feature type="region of interest" description="Disordered" evidence="6">
    <location>
        <begin position="91"/>
        <end position="162"/>
    </location>
</feature>
<dbReference type="InterPro" id="IPR007219">
    <property type="entry name" value="XnlR_reg_dom"/>
</dbReference>
<evidence type="ECO:0000313" key="8">
    <source>
        <dbReference type="EMBL" id="KAG7194064.1"/>
    </source>
</evidence>
<dbReference type="GO" id="GO:0000981">
    <property type="term" value="F:DNA-binding transcription factor activity, RNA polymerase II-specific"/>
    <property type="evidence" value="ECO:0007669"/>
    <property type="project" value="InterPro"/>
</dbReference>
<feature type="region of interest" description="Disordered" evidence="6">
    <location>
        <begin position="1"/>
        <end position="37"/>
    </location>
</feature>
<sequence length="1247" mass="140888">MSVMSMSSSSNGSSSKSGRVPSTSGGDDNSEGAKKRRKRITLVCNTCRKRKIKCDKQNPCSQCVKSGLGHQCEFAPVADLVSANGSGVMRLQINGPSHEPDAIVSDESGGKKRKRTDSAATSSSSSSSSVDASGVEAGGVEAGGVGTNVFSGNSPTDDSKDESVTFEEFLRLKERLAQIENAMLKKSSNSNLTGQLPEVIPSPDSSTTSRNQAMPLFTPSSVSSSSNSTSTNGYGSSPVSLVRREQQNYLYQRIQELKKIQAERPKLEDACGQAGFFSKNRALIARPNECHGINPYVDDEETIDFYKGYTSLHINEKFRRMNLGPFTWASLMKKDTAMNEIYNYVMVQRKSNSNGNVLDLTEIHLLAKPVMNYTPEKGTAISIPEKFTTEGVFKFKAMESDGYEEMIPYNDLIKRHKEYMKDQDNDLRKGVMSKLLPQGAKEQKQQQQQDQQQQQEQQLQLQQQTQSRFPTGRSQLTKDELLPLGLTFCEWKFDRELQLIDRIKNELPKRQILWKLVERFFSYLYPFFPFLDENTFYTEISRLVGPVSMAYEDVPYMKAEMRMDLAHLGILLLILRLSYLSLFFNRSKVNEANLYSTDPSPEAQDRKLLLNNPINIDAVNVAESCLFQFPFLKKAHLTVLQLALYYRIYKVYAPEEGDGIDGDSQILNSLLVNMSYSIGLNRDPDNFTDALNDPKQNHLCRKIWFFLVLLDIHSSFEFGNPMIIDKRFYDTKVPFYELGSENISNVILDRAVTESFMSCGTLFPLVQKLLFKVLDMNNPPKMKDVCEELNFIEDMMADHQFSLKECLKPLEVQDHSYFFVRTFRAKFYIALKSFFFSIYYHFFLHYEKTNIEFSFYYLMKLLKLSIDQTMPYYFELLANSDIICDMIMNPSLEALIHKSNQFNFACIIRINSLIHYLSVQPTHIKSFYTDPNYQFYYKTLVKLSSCLTRCAEVAVAAVSKICNRYYYAWRITKGQLFMLKIITSKEFYSNFEGSGRQFTFRDYSLDQLEELIEICEKTLSKLGKDKNTEEFKFYETGLPSDSRESNSRMHSVPSPDINVNMMSTSIPRTNSIPSTSTPGNITPSNTNTNANAQLFERAMAAPESMTSSSSNMEGSTGTKPTLPSMSPSESLRENDKAMHDAIYEFGIGLENTQEIDKLWLLVLSMKNDNQGAGGQGGNGGRPEGGTDQVPDLSGSGINDVNQGGTFAGSPFNWMANSPMGDYSSGNGGPDELAKIDFFSIIPFEEFT</sequence>
<dbReference type="PROSITE" id="PS50048">
    <property type="entry name" value="ZN2_CY6_FUNGAL_2"/>
    <property type="match status" value="1"/>
</dbReference>
<dbReference type="GO" id="GO:0045944">
    <property type="term" value="P:positive regulation of transcription by RNA polymerase II"/>
    <property type="evidence" value="ECO:0007669"/>
    <property type="project" value="TreeGrafter"/>
</dbReference>
<dbReference type="GeneID" id="66118641"/>
<dbReference type="OrthoDB" id="4159781at2759"/>
<dbReference type="InterPro" id="IPR036864">
    <property type="entry name" value="Zn2-C6_fun-type_DNA-bd_sf"/>
</dbReference>
<keyword evidence="9" id="KW-1185">Reference proteome</keyword>
<dbReference type="GO" id="GO:0008270">
    <property type="term" value="F:zinc ion binding"/>
    <property type="evidence" value="ECO:0007669"/>
    <property type="project" value="InterPro"/>
</dbReference>
<evidence type="ECO:0000313" key="9">
    <source>
        <dbReference type="Proteomes" id="UP000790833"/>
    </source>
</evidence>
<proteinExistence type="predicted"/>
<reference evidence="8" key="1">
    <citation type="submission" date="2021-03" db="EMBL/GenBank/DDBJ databases">
        <authorList>
            <person name="Palmer J.M."/>
        </authorList>
    </citation>
    <scope>NUCLEOTIDE SEQUENCE</scope>
    <source>
        <strain evidence="8">ARV_011</strain>
    </source>
</reference>
<feature type="compositionally biased region" description="Low complexity" evidence="6">
    <location>
        <begin position="220"/>
        <end position="237"/>
    </location>
</feature>
<feature type="region of interest" description="Disordered" evidence="6">
    <location>
        <begin position="1037"/>
        <end position="1058"/>
    </location>
</feature>